<sequence>MSNRLDFFFRQRVTEAELDLAFAQSEQADRNLASDLGVHGVISGAVPAPHAPVPNLSVDLTAPGRAYDNLGQRIFFGTGQTVDCAVDVSGIPTDVSTSGSERWVGIFLRFTRLLSEPRTDGNSQQVYFRRDEAFELVVRQAPEGPVGQAPKPAIQPDELLLCDVRRRPGQTQILAADLDTSRRQAFIFARGTSVAVESGTWDVLSPSADTVQATLDEVDAELAGHFSGAARRHRADAVDYAPHGFITSTTVQEAVDEVVDKLSTAVAGAPGASRVGADAVPGTPNLLPAGTVDTQLSSLLGFLNAHQGAATGAHHASAIGASPHGYVSATSVQAQLQEVVTRLGETTAGSPGASRVGGDALAGTPHALPASSLQQQLAALLGILNGHVTQGAGVHAASAVSVADTGNLLTAGTVEAALAEALTAFSGGHFRGNEAAAGQHKAIVQPVLGAGRVLLFDSRGAGSSACRLRLFADNASVWFVLNADWNGSAWARDDTALSAGGFRLSRNEAEFLHDNSMAATFTTWTRTWRLSMGTASNNSAFELTGSGLREEGRFGMEYCNSDTAAHDLLPGGGSVTFRSRFPTAPSSLTFTPYATSGSFAGNPTVMVPDRDGFAFYSHQTIPALGATYWFGAYIAIA</sequence>
<evidence type="ECO:0000313" key="2">
    <source>
        <dbReference type="Proteomes" id="UP000268313"/>
    </source>
</evidence>
<name>A0A3A8KJ59_9BACT</name>
<reference evidence="2" key="1">
    <citation type="submission" date="2018-09" db="EMBL/GenBank/DDBJ databases">
        <authorList>
            <person name="Livingstone P.G."/>
            <person name="Whitworth D.E."/>
        </authorList>
    </citation>
    <scope>NUCLEOTIDE SEQUENCE [LARGE SCALE GENOMIC DNA]</scope>
    <source>
        <strain evidence="2">CA043D</strain>
    </source>
</reference>
<dbReference type="RefSeq" id="WP_120602484.1">
    <property type="nucleotide sequence ID" value="NZ_RAWE01000029.1"/>
</dbReference>
<dbReference type="AlphaFoldDB" id="A0A3A8KJ59"/>
<dbReference type="OrthoDB" id="5480799at2"/>
<keyword evidence="2" id="KW-1185">Reference proteome</keyword>
<gene>
    <name evidence="1" type="ORF">D7X32_11000</name>
</gene>
<proteinExistence type="predicted"/>
<accession>A0A3A8KJ59</accession>
<organism evidence="1 2">
    <name type="scientific">Corallococcus carmarthensis</name>
    <dbReference type="NCBI Taxonomy" id="2316728"/>
    <lineage>
        <taxon>Bacteria</taxon>
        <taxon>Pseudomonadati</taxon>
        <taxon>Myxococcota</taxon>
        <taxon>Myxococcia</taxon>
        <taxon>Myxococcales</taxon>
        <taxon>Cystobacterineae</taxon>
        <taxon>Myxococcaceae</taxon>
        <taxon>Corallococcus</taxon>
    </lineage>
</organism>
<comment type="caution">
    <text evidence="1">The sequence shown here is derived from an EMBL/GenBank/DDBJ whole genome shotgun (WGS) entry which is preliminary data.</text>
</comment>
<protein>
    <submittedName>
        <fullName evidence="1">Uncharacterized protein</fullName>
    </submittedName>
</protein>
<evidence type="ECO:0000313" key="1">
    <source>
        <dbReference type="EMBL" id="RKH04355.1"/>
    </source>
</evidence>
<dbReference type="EMBL" id="RAWE01000029">
    <property type="protein sequence ID" value="RKH04355.1"/>
    <property type="molecule type" value="Genomic_DNA"/>
</dbReference>
<dbReference type="Proteomes" id="UP000268313">
    <property type="component" value="Unassembled WGS sequence"/>
</dbReference>